<feature type="region of interest" description="Disordered" evidence="1">
    <location>
        <begin position="11"/>
        <end position="32"/>
    </location>
</feature>
<reference evidence="2" key="1">
    <citation type="submission" date="2021-02" db="EMBL/GenBank/DDBJ databases">
        <authorList>
            <person name="Nowell W R."/>
        </authorList>
    </citation>
    <scope>NUCLEOTIDE SEQUENCE</scope>
</reference>
<accession>A0A815ED94</accession>
<organism evidence="2 3">
    <name type="scientific">Rotaria sordida</name>
    <dbReference type="NCBI Taxonomy" id="392033"/>
    <lineage>
        <taxon>Eukaryota</taxon>
        <taxon>Metazoa</taxon>
        <taxon>Spiralia</taxon>
        <taxon>Gnathifera</taxon>
        <taxon>Rotifera</taxon>
        <taxon>Eurotatoria</taxon>
        <taxon>Bdelloidea</taxon>
        <taxon>Philodinida</taxon>
        <taxon>Philodinidae</taxon>
        <taxon>Rotaria</taxon>
    </lineage>
</organism>
<evidence type="ECO:0000313" key="3">
    <source>
        <dbReference type="Proteomes" id="UP000663870"/>
    </source>
</evidence>
<sequence length="507" mass="58271">MKLKEYLNSLVSRRKNKTPSKSHKPKSHHQSISSTDCHYEICEYDNVNNRISIDNQHSRTQMLLTRHAQLVNTIIGIRSQENLCSSCPHCQIFHQSQEKNFILNHNYSNTLATSSPCRECQQNSTIISSSNNSLFTKIRQRSKIRTNPWIPTIRISQPENYSIHDPKSSSTLIHSESFPQTISNGNIHSIKPSNIILHQSDSGHGFSLSSSRVIDSSSPDNISSDVPVLDEKQHVSYTNHIEQHCPSKTTIPSDKKRKIKSIQSRYQRSLNTRISNNPKKSINHNYHSRSSSPPLSNDHFSVEFEEIVENEYSHKQKSLTQKSPFILPLDEIDVKLSSPLSILYSTPTLNKTNSRTILNHIEEIENEIRMITNLNFNNDEQIHLSTIYSKENEKQSIHEQVNQWVEQCLTTYNNNNNNNNYSTNLLHTQCNHLSNTLKDYVVCVCSNDNYETLILPKSQSKTELMTAFYLTSIPTIKRSFSLRDQSLQLSKSQTITKDAKFMHECPF</sequence>
<name>A0A815ED94_9BILA</name>
<feature type="region of interest" description="Disordered" evidence="1">
    <location>
        <begin position="245"/>
        <end position="297"/>
    </location>
</feature>
<feature type="compositionally biased region" description="Polar residues" evidence="1">
    <location>
        <begin position="261"/>
        <end position="297"/>
    </location>
</feature>
<protein>
    <submittedName>
        <fullName evidence="2">Uncharacterized protein</fullName>
    </submittedName>
</protein>
<evidence type="ECO:0000256" key="1">
    <source>
        <dbReference type="SAM" id="MobiDB-lite"/>
    </source>
</evidence>
<comment type="caution">
    <text evidence="2">The sequence shown here is derived from an EMBL/GenBank/DDBJ whole genome shotgun (WGS) entry which is preliminary data.</text>
</comment>
<feature type="compositionally biased region" description="Basic residues" evidence="1">
    <location>
        <begin position="12"/>
        <end position="29"/>
    </location>
</feature>
<dbReference type="AlphaFoldDB" id="A0A815ED94"/>
<dbReference type="EMBL" id="CAJNOL010001195">
    <property type="protein sequence ID" value="CAF1309833.1"/>
    <property type="molecule type" value="Genomic_DNA"/>
</dbReference>
<gene>
    <name evidence="2" type="ORF">JXQ802_LOCUS29959</name>
</gene>
<dbReference type="Proteomes" id="UP000663870">
    <property type="component" value="Unassembled WGS sequence"/>
</dbReference>
<evidence type="ECO:0000313" key="2">
    <source>
        <dbReference type="EMBL" id="CAF1309833.1"/>
    </source>
</evidence>
<keyword evidence="3" id="KW-1185">Reference proteome</keyword>
<proteinExistence type="predicted"/>